<evidence type="ECO:0000313" key="2">
    <source>
        <dbReference type="EMBL" id="CAL1570622.1"/>
    </source>
</evidence>
<dbReference type="EMBL" id="OZ035832">
    <property type="protein sequence ID" value="CAL1570622.1"/>
    <property type="molecule type" value="Genomic_DNA"/>
</dbReference>
<proteinExistence type="predicted"/>
<evidence type="ECO:0000313" key="3">
    <source>
        <dbReference type="Proteomes" id="UP001497482"/>
    </source>
</evidence>
<feature type="region of interest" description="Disordered" evidence="1">
    <location>
        <begin position="150"/>
        <end position="172"/>
    </location>
</feature>
<feature type="compositionally biased region" description="Polar residues" evidence="1">
    <location>
        <begin position="40"/>
        <end position="64"/>
    </location>
</feature>
<organism evidence="2 3">
    <name type="scientific">Knipowitschia caucasica</name>
    <name type="common">Caucasian dwarf goby</name>
    <name type="synonym">Pomatoschistus caucasicus</name>
    <dbReference type="NCBI Taxonomy" id="637954"/>
    <lineage>
        <taxon>Eukaryota</taxon>
        <taxon>Metazoa</taxon>
        <taxon>Chordata</taxon>
        <taxon>Craniata</taxon>
        <taxon>Vertebrata</taxon>
        <taxon>Euteleostomi</taxon>
        <taxon>Actinopterygii</taxon>
        <taxon>Neopterygii</taxon>
        <taxon>Teleostei</taxon>
        <taxon>Neoteleostei</taxon>
        <taxon>Acanthomorphata</taxon>
        <taxon>Gobiaria</taxon>
        <taxon>Gobiiformes</taxon>
        <taxon>Gobioidei</taxon>
        <taxon>Gobiidae</taxon>
        <taxon>Gobiinae</taxon>
        <taxon>Knipowitschia</taxon>
    </lineage>
</organism>
<dbReference type="Proteomes" id="UP001497482">
    <property type="component" value="Chromosome 10"/>
</dbReference>
<keyword evidence="3" id="KW-1185">Reference proteome</keyword>
<feature type="compositionally biased region" description="Basic and acidic residues" evidence="1">
    <location>
        <begin position="80"/>
        <end position="97"/>
    </location>
</feature>
<sequence length="224" mass="26039">MHVHIAWQIYHKEQQMKFQHKCNTPHQELAMMKKSFLSHFDSSSARPESTNTPHHYSFPSTPLHTENHWAKQRPKQLCNHKGELVSRAQSDLKSETRHHLKLRVKRHTEYPRTRDSDRLRQDGREETSLNSHGTTPDMETLTNWNHPHRSISSPSASAMVQQATDGPAGHKPLEEKHIECSRSTPLYCPPVLTRVIRAPGQNLDMQPVSLSPYDIYWFGFTQFH</sequence>
<dbReference type="AlphaFoldDB" id="A0AAV2J3M4"/>
<name>A0AAV2J3M4_KNICA</name>
<reference evidence="2 3" key="1">
    <citation type="submission" date="2024-04" db="EMBL/GenBank/DDBJ databases">
        <authorList>
            <person name="Waldvogel A.-M."/>
            <person name="Schoenle A."/>
        </authorList>
    </citation>
    <scope>NUCLEOTIDE SEQUENCE [LARGE SCALE GENOMIC DNA]</scope>
</reference>
<protein>
    <submittedName>
        <fullName evidence="2">Uncharacterized protein</fullName>
    </submittedName>
</protein>
<gene>
    <name evidence="2" type="ORF">KC01_LOCUS2882</name>
</gene>
<accession>A0AAV2J3M4</accession>
<feature type="compositionally biased region" description="Basic and acidic residues" evidence="1">
    <location>
        <begin position="107"/>
        <end position="127"/>
    </location>
</feature>
<evidence type="ECO:0000256" key="1">
    <source>
        <dbReference type="SAM" id="MobiDB-lite"/>
    </source>
</evidence>
<feature type="compositionally biased region" description="Polar residues" evidence="1">
    <location>
        <begin position="150"/>
        <end position="164"/>
    </location>
</feature>
<feature type="region of interest" description="Disordered" evidence="1">
    <location>
        <begin position="40"/>
        <end position="138"/>
    </location>
</feature>